<dbReference type="PROSITE" id="PS01230">
    <property type="entry name" value="TRMA_1"/>
    <property type="match status" value="1"/>
</dbReference>
<dbReference type="CDD" id="cd02440">
    <property type="entry name" value="AdoMet_MTases"/>
    <property type="match status" value="1"/>
</dbReference>
<dbReference type="Proteomes" id="UP001164909">
    <property type="component" value="Chromosome"/>
</dbReference>
<sequence>MVKVGDEFQVKIEALNHQAQGIAKLDGYVLFVDHVLLDEVLKVRIVEAKKEYARAEIVEIIEKSPYRKEPECPVYYRCGGCHLMHTTYENQLEIKRMLVEDAFRRIGKLSPKINHPIGMENPFRYRNKVQFPVGRDEKGVKIGFYKKMTHEIVPTDFCLIQHEDSDKVLSVMKEVIKKYGIEIYDERLHKGVIRHIMVRRSFAFDQMMIVLVCTRMPDRIEEIKEELIKSFPNLKSLYVNINSKKTNVILGEKDILVWGSPAISDKIGNLLFEISPESFFQVNTVQTEKLYNQVVRYLTEVGGRVVFDLYSGIGTISMFVAPYCEKVYAIEIVKQAVEDAIKSSIENKIANVEFIHADAEKKMKELIENDIIPDTVIVDPPRKGCEKELLESIISAGVKNFIYVSCNPSTLARDARILTDGGYELLKVQPVDMFPQTYHVENVVLFKRD</sequence>
<dbReference type="InterPro" id="IPR030390">
    <property type="entry name" value="MeTrfase_TrmA_AS"/>
</dbReference>
<dbReference type="GO" id="GO:0008168">
    <property type="term" value="F:methyltransferase activity"/>
    <property type="evidence" value="ECO:0007669"/>
    <property type="project" value="UniProtKB-KW"/>
</dbReference>
<evidence type="ECO:0000256" key="3">
    <source>
        <dbReference type="ARBA" id="ARBA00022691"/>
    </source>
</evidence>
<accession>A0ABY7BRN2</accession>
<evidence type="ECO:0000256" key="1">
    <source>
        <dbReference type="ARBA" id="ARBA00022603"/>
    </source>
</evidence>
<dbReference type="SUPFAM" id="SSF50249">
    <property type="entry name" value="Nucleic acid-binding proteins"/>
    <property type="match status" value="1"/>
</dbReference>
<dbReference type="InterPro" id="IPR029063">
    <property type="entry name" value="SAM-dependent_MTases_sf"/>
</dbReference>
<name>A0ABY7BRN2_9FIRM</name>
<evidence type="ECO:0000259" key="6">
    <source>
        <dbReference type="PROSITE" id="PS50926"/>
    </source>
</evidence>
<feature type="binding site" evidence="4">
    <location>
        <position position="310"/>
    </location>
    <ligand>
        <name>S-adenosyl-L-methionine</name>
        <dbReference type="ChEBI" id="CHEBI:59789"/>
    </ligand>
</feature>
<dbReference type="InterPro" id="IPR010280">
    <property type="entry name" value="U5_MeTrfase_fam"/>
</dbReference>
<evidence type="ECO:0000313" key="8">
    <source>
        <dbReference type="Proteomes" id="UP001164909"/>
    </source>
</evidence>
<protein>
    <submittedName>
        <fullName evidence="7">23S rRNA (Uracil(1939)-C(5))-methyltransferase RlmD</fullName>
        <ecNumber evidence="7">2.1.1.190</ecNumber>
    </submittedName>
</protein>
<evidence type="ECO:0000256" key="2">
    <source>
        <dbReference type="ARBA" id="ARBA00022679"/>
    </source>
</evidence>
<evidence type="ECO:0000256" key="5">
    <source>
        <dbReference type="PROSITE-ProRule" id="PRU10015"/>
    </source>
</evidence>
<dbReference type="InterPro" id="IPR012340">
    <property type="entry name" value="NA-bd_OB-fold"/>
</dbReference>
<dbReference type="Gene3D" id="3.40.50.150">
    <property type="entry name" value="Vaccinia Virus protein VP39"/>
    <property type="match status" value="1"/>
</dbReference>
<feature type="binding site" evidence="4">
    <location>
        <position position="281"/>
    </location>
    <ligand>
        <name>S-adenosyl-L-methionine</name>
        <dbReference type="ChEBI" id="CHEBI:59789"/>
    </ligand>
</feature>
<dbReference type="PROSITE" id="PS50926">
    <property type="entry name" value="TRAM"/>
    <property type="match status" value="1"/>
</dbReference>
<feature type="binding site" evidence="4">
    <location>
        <position position="331"/>
    </location>
    <ligand>
        <name>S-adenosyl-L-methionine</name>
        <dbReference type="ChEBI" id="CHEBI:59789"/>
    </ligand>
</feature>
<reference evidence="7" key="1">
    <citation type="submission" date="2022-12" db="EMBL/GenBank/DDBJ databases">
        <authorList>
            <person name="Bing R.G."/>
            <person name="Willard D.J."/>
            <person name="Manesh M.J.H."/>
            <person name="Laemthong T."/>
            <person name="Crosby J.R."/>
            <person name="Kelly R.M."/>
        </authorList>
    </citation>
    <scope>NUCLEOTIDE SEQUENCE</scope>
    <source>
        <strain evidence="7">DSM 8990</strain>
    </source>
</reference>
<feature type="binding site" evidence="4">
    <location>
        <position position="379"/>
    </location>
    <ligand>
        <name>S-adenosyl-L-methionine</name>
        <dbReference type="ChEBI" id="CHEBI:59789"/>
    </ligand>
</feature>
<dbReference type="Pfam" id="PF01938">
    <property type="entry name" value="TRAM"/>
    <property type="match status" value="1"/>
</dbReference>
<proteinExistence type="inferred from homology"/>
<dbReference type="PROSITE" id="PS51687">
    <property type="entry name" value="SAM_MT_RNA_M5U"/>
    <property type="match status" value="1"/>
</dbReference>
<dbReference type="EMBL" id="CP113865">
    <property type="protein sequence ID" value="WAM34179.1"/>
    <property type="molecule type" value="Genomic_DNA"/>
</dbReference>
<dbReference type="RefSeq" id="WP_045170482.1">
    <property type="nucleotide sequence ID" value="NZ_CP113865.1"/>
</dbReference>
<dbReference type="EC" id="2.1.1.190" evidence="7"/>
<gene>
    <name evidence="7" type="primary">rlmD</name>
    <name evidence="7" type="ORF">OTK00_000356</name>
</gene>
<dbReference type="InterPro" id="IPR002792">
    <property type="entry name" value="TRAM_dom"/>
</dbReference>
<keyword evidence="2 4" id="KW-0808">Transferase</keyword>
<dbReference type="Pfam" id="PF05958">
    <property type="entry name" value="tRNA_U5-meth_tr"/>
    <property type="match status" value="1"/>
</dbReference>
<dbReference type="Gene3D" id="2.40.50.140">
    <property type="entry name" value="Nucleic acid-binding proteins"/>
    <property type="match status" value="1"/>
</dbReference>
<evidence type="ECO:0000256" key="4">
    <source>
        <dbReference type="PROSITE-ProRule" id="PRU01024"/>
    </source>
</evidence>
<evidence type="ECO:0000313" key="7">
    <source>
        <dbReference type="EMBL" id="WAM34179.1"/>
    </source>
</evidence>
<dbReference type="NCBIfam" id="TIGR00479">
    <property type="entry name" value="rumA"/>
    <property type="match status" value="1"/>
</dbReference>
<comment type="similarity">
    <text evidence="4">Belongs to the class I-like SAM-binding methyltransferase superfamily. RNA M5U methyltransferase family.</text>
</comment>
<feature type="active site" evidence="5">
    <location>
        <position position="406"/>
    </location>
</feature>
<keyword evidence="3 4" id="KW-0949">S-adenosyl-L-methionine</keyword>
<feature type="domain" description="TRAM" evidence="6">
    <location>
        <begin position="1"/>
        <end position="59"/>
    </location>
</feature>
<dbReference type="InterPro" id="IPR030391">
    <property type="entry name" value="MeTrfase_TrmA_CS"/>
</dbReference>
<dbReference type="GO" id="GO:0032259">
    <property type="term" value="P:methylation"/>
    <property type="evidence" value="ECO:0007669"/>
    <property type="project" value="UniProtKB-KW"/>
</dbReference>
<organism evidence="7 8">
    <name type="scientific">Caldicellulosiruptor morganii</name>
    <dbReference type="NCBI Taxonomy" id="1387555"/>
    <lineage>
        <taxon>Bacteria</taxon>
        <taxon>Bacillati</taxon>
        <taxon>Bacillota</taxon>
        <taxon>Bacillota incertae sedis</taxon>
        <taxon>Caldicellulosiruptorales</taxon>
        <taxon>Caldicellulosiruptoraceae</taxon>
        <taxon>Caldicellulosiruptor</taxon>
    </lineage>
</organism>
<dbReference type="PANTHER" id="PTHR11061:SF30">
    <property type="entry name" value="TRNA (URACIL(54)-C(5))-METHYLTRANSFERASE"/>
    <property type="match status" value="1"/>
</dbReference>
<dbReference type="SUPFAM" id="SSF53335">
    <property type="entry name" value="S-adenosyl-L-methionine-dependent methyltransferases"/>
    <property type="match status" value="1"/>
</dbReference>
<keyword evidence="1 4" id="KW-0489">Methyltransferase</keyword>
<dbReference type="Gene3D" id="2.40.50.1070">
    <property type="match status" value="1"/>
</dbReference>
<dbReference type="PROSITE" id="PS01231">
    <property type="entry name" value="TRMA_2"/>
    <property type="match status" value="1"/>
</dbReference>
<feature type="active site" description="Nucleophile" evidence="4">
    <location>
        <position position="406"/>
    </location>
</feature>
<dbReference type="PANTHER" id="PTHR11061">
    <property type="entry name" value="RNA M5U METHYLTRANSFERASE"/>
    <property type="match status" value="1"/>
</dbReference>
<keyword evidence="8" id="KW-1185">Reference proteome</keyword>